<name>A0ABU7FSF0_9ACTN</name>
<protein>
    <submittedName>
        <fullName evidence="2">Enoyl-CoA hydratase/isomerase family protein</fullName>
    </submittedName>
</protein>
<reference evidence="2" key="1">
    <citation type="submission" date="2024-01" db="EMBL/GenBank/DDBJ databases">
        <title>First draft genome sequence data of TA4-1, the type strain of Gram-positive actinobacterium Streptomyces chiangmaiensis.</title>
        <authorList>
            <person name="Yasawong M."/>
            <person name="Nantapong N."/>
        </authorList>
    </citation>
    <scope>NUCLEOTIDE SEQUENCE</scope>
    <source>
        <strain evidence="2">TA4-1</strain>
    </source>
</reference>
<dbReference type="Pfam" id="PF00378">
    <property type="entry name" value="ECH_1"/>
    <property type="match status" value="1"/>
</dbReference>
<organism evidence="2 3">
    <name type="scientific">Streptomyces chiangmaiensis</name>
    <dbReference type="NCBI Taxonomy" id="766497"/>
    <lineage>
        <taxon>Bacteria</taxon>
        <taxon>Bacillati</taxon>
        <taxon>Actinomycetota</taxon>
        <taxon>Actinomycetes</taxon>
        <taxon>Kitasatosporales</taxon>
        <taxon>Streptomycetaceae</taxon>
        <taxon>Streptomyces</taxon>
    </lineage>
</organism>
<comment type="caution">
    <text evidence="2">The sequence shown here is derived from an EMBL/GenBank/DDBJ whole genome shotgun (WGS) entry which is preliminary data.</text>
</comment>
<dbReference type="PANTHER" id="PTHR43459:SF1">
    <property type="entry name" value="EG:BACN32G11.4 PROTEIN"/>
    <property type="match status" value="1"/>
</dbReference>
<gene>
    <name evidence="2" type="ORF">VXC91_34110</name>
</gene>
<evidence type="ECO:0000313" key="2">
    <source>
        <dbReference type="EMBL" id="MED7826840.1"/>
    </source>
</evidence>
<dbReference type="EMBL" id="JAYWVC010000183">
    <property type="protein sequence ID" value="MED7826840.1"/>
    <property type="molecule type" value="Genomic_DNA"/>
</dbReference>
<comment type="similarity">
    <text evidence="1">Belongs to the enoyl-CoA hydratase/isomerase family.</text>
</comment>
<keyword evidence="3" id="KW-1185">Reference proteome</keyword>
<dbReference type="PROSITE" id="PS00166">
    <property type="entry name" value="ENOYL_COA_HYDRATASE"/>
    <property type="match status" value="1"/>
</dbReference>
<proteinExistence type="inferred from homology"/>
<dbReference type="CDD" id="cd06558">
    <property type="entry name" value="crotonase-like"/>
    <property type="match status" value="1"/>
</dbReference>
<evidence type="ECO:0000256" key="1">
    <source>
        <dbReference type="RuleBase" id="RU003707"/>
    </source>
</evidence>
<dbReference type="Proteomes" id="UP001333996">
    <property type="component" value="Unassembled WGS sequence"/>
</dbReference>
<sequence length="272" mass="29257">MSDELQFQVSEVTPSYWQVTFSNGPVNLIDVDTIEQLSALVDRIEQAPDLTVVVFRSANPDFFMAHFDFLADGARIAAMKPGPTGLHPYADNLIRLGRVPAVTISAIEGRARGAGSEFVLATDIRFAGPRAVLGQFEVGVGAVPGGNPSGRLGRLVGRGRALEILLGADDFPAQLAAEYGYVNRVLPEGELDSFVDAFARRIAGFDKVAVAETKALVDGSTRIPDEEFGAALSAYFRTAGRPENEHRVKRLFEGGLQQPDGVELDLGKRVAE</sequence>
<evidence type="ECO:0000313" key="3">
    <source>
        <dbReference type="Proteomes" id="UP001333996"/>
    </source>
</evidence>
<dbReference type="InterPro" id="IPR018376">
    <property type="entry name" value="Enoyl-CoA_hyd/isom_CS"/>
</dbReference>
<dbReference type="RefSeq" id="WP_329511233.1">
    <property type="nucleotide sequence ID" value="NZ_BAAAYZ010000093.1"/>
</dbReference>
<dbReference type="SUPFAM" id="SSF52096">
    <property type="entry name" value="ClpP/crotonase"/>
    <property type="match status" value="1"/>
</dbReference>
<dbReference type="InterPro" id="IPR029045">
    <property type="entry name" value="ClpP/crotonase-like_dom_sf"/>
</dbReference>
<dbReference type="InterPro" id="IPR001753">
    <property type="entry name" value="Enoyl-CoA_hydra/iso"/>
</dbReference>
<dbReference type="PANTHER" id="PTHR43459">
    <property type="entry name" value="ENOYL-COA HYDRATASE"/>
    <property type="match status" value="1"/>
</dbReference>
<accession>A0ABU7FSF0</accession>
<dbReference type="Gene3D" id="3.90.226.10">
    <property type="entry name" value="2-enoyl-CoA Hydratase, Chain A, domain 1"/>
    <property type="match status" value="1"/>
</dbReference>